<dbReference type="InterPro" id="IPR017853">
    <property type="entry name" value="GH"/>
</dbReference>
<evidence type="ECO:0000313" key="4">
    <source>
        <dbReference type="Proteomes" id="UP000824071"/>
    </source>
</evidence>
<dbReference type="PANTHER" id="PTHR42767">
    <property type="entry name" value="ENDO-BETA-1,6-GALACTANASE"/>
    <property type="match status" value="1"/>
</dbReference>
<reference evidence="3" key="2">
    <citation type="journal article" date="2021" name="PeerJ">
        <title>Extensive microbial diversity within the chicken gut microbiome revealed by metagenomics and culture.</title>
        <authorList>
            <person name="Gilroy R."/>
            <person name="Ravi A."/>
            <person name="Getino M."/>
            <person name="Pursley I."/>
            <person name="Horton D.L."/>
            <person name="Alikhan N.F."/>
            <person name="Baker D."/>
            <person name="Gharbi K."/>
            <person name="Hall N."/>
            <person name="Watson M."/>
            <person name="Adriaenssens E.M."/>
            <person name="Foster-Nyarko E."/>
            <person name="Jarju S."/>
            <person name="Secka A."/>
            <person name="Antonio M."/>
            <person name="Oren A."/>
            <person name="Chaudhuri R.R."/>
            <person name="La Ragione R."/>
            <person name="Hildebrand F."/>
            <person name="Pallen M.J."/>
        </authorList>
    </citation>
    <scope>NUCLEOTIDE SEQUENCE</scope>
    <source>
        <strain evidence="3">ChiGjej1B1-19959</strain>
    </source>
</reference>
<dbReference type="PANTHER" id="PTHR42767:SF1">
    <property type="entry name" value="ENDO-BETA-1,6-GALACTANASE-LIKE DOMAIN-CONTAINING PROTEIN"/>
    <property type="match status" value="1"/>
</dbReference>
<protein>
    <submittedName>
        <fullName evidence="3">Glycoside hydrolase family 30 protein</fullName>
    </submittedName>
</protein>
<dbReference type="Pfam" id="PF17189">
    <property type="entry name" value="Glyco_hydro_30C"/>
    <property type="match status" value="1"/>
</dbReference>
<accession>A0A9D1IH30</accession>
<dbReference type="GO" id="GO:0004553">
    <property type="term" value="F:hydrolase activity, hydrolyzing O-glycosyl compounds"/>
    <property type="evidence" value="ECO:0007669"/>
    <property type="project" value="InterPro"/>
</dbReference>
<dbReference type="Proteomes" id="UP000824071">
    <property type="component" value="Unassembled WGS sequence"/>
</dbReference>
<dbReference type="Gene3D" id="2.60.40.1180">
    <property type="entry name" value="Golgi alpha-mannosidase II"/>
    <property type="match status" value="1"/>
</dbReference>
<comment type="caution">
    <text evidence="3">The sequence shown here is derived from an EMBL/GenBank/DDBJ whole genome shotgun (WGS) entry which is preliminary data.</text>
</comment>
<keyword evidence="3" id="KW-0378">Hydrolase</keyword>
<dbReference type="InterPro" id="IPR033452">
    <property type="entry name" value="GH30_C"/>
</dbReference>
<proteinExistence type="predicted"/>
<dbReference type="EMBL" id="DVMW01000026">
    <property type="protein sequence ID" value="HIU35699.1"/>
    <property type="molecule type" value="Genomic_DNA"/>
</dbReference>
<dbReference type="InterPro" id="IPR039514">
    <property type="entry name" value="6GAL-like"/>
</dbReference>
<name>A0A9D1IH30_9FIRM</name>
<sequence>MLASCGPAGTDTISVKLQKDCQTMEGFGASAAWWAQDVGAWTEPGQSGETVRDEILTLLYGDAGIDLDIYRYNLGAGSKGEADTSYYSDPWRKTQSFLTADGTVDYTLDAAAVWCMEKAASLGVGEVVFFSNSAPDTMTINGKTHCDPDPARLDYTDENGTDHFYSLPNLDASQYQNFADYALDAVEHFRAAGVPVTSVSPINEPQWTWQGGQEGCHYEPEEVVALYKVFLAELQARNLTDSVELAMFESGQPYGDTLKRYVEAIADDDTLSPVFRTLDTHSYWGTAEDKEKTARYLRWHHPDMTVRCTEWTEMVNGRDVTMDSALVLANTVIEDLTILDAASWSYWIAVSAYDYRDGLIYVDRDAHTYETTKRLWALGNFSRFVKPGAVRVETKLAKDSPLSAVAFRDGETATVVVVNATDKAQPCTLDFGSKASFSGVEAYVTDAARDLEKAGALLTAADGAYTGEVPAQSVTTFVFA</sequence>
<gene>
    <name evidence="3" type="ORF">IAC53_03720</name>
</gene>
<evidence type="ECO:0000259" key="1">
    <source>
        <dbReference type="Pfam" id="PF14587"/>
    </source>
</evidence>
<evidence type="ECO:0000259" key="2">
    <source>
        <dbReference type="Pfam" id="PF17189"/>
    </source>
</evidence>
<dbReference type="SUPFAM" id="SSF51445">
    <property type="entry name" value="(Trans)glycosidases"/>
    <property type="match status" value="1"/>
</dbReference>
<dbReference type="InterPro" id="IPR013780">
    <property type="entry name" value="Glyco_hydro_b"/>
</dbReference>
<dbReference type="Pfam" id="PF14587">
    <property type="entry name" value="Glyco_hydr_30_2"/>
    <property type="match status" value="1"/>
</dbReference>
<dbReference type="InterPro" id="IPR039743">
    <property type="entry name" value="6GAL/EXGAL"/>
</dbReference>
<feature type="domain" description="Endo-beta-1,6-galactanase-like" evidence="1">
    <location>
        <begin position="12"/>
        <end position="361"/>
    </location>
</feature>
<organism evidence="3 4">
    <name type="scientific">Candidatus Fimenecus excrementigallinarum</name>
    <dbReference type="NCBI Taxonomy" id="2840816"/>
    <lineage>
        <taxon>Bacteria</taxon>
        <taxon>Bacillati</taxon>
        <taxon>Bacillota</taxon>
        <taxon>Clostridia</taxon>
        <taxon>Candidatus Fimenecus</taxon>
    </lineage>
</organism>
<dbReference type="AlphaFoldDB" id="A0A9D1IH30"/>
<evidence type="ECO:0000313" key="3">
    <source>
        <dbReference type="EMBL" id="HIU35699.1"/>
    </source>
</evidence>
<reference evidence="3" key="1">
    <citation type="submission" date="2020-10" db="EMBL/GenBank/DDBJ databases">
        <authorList>
            <person name="Gilroy R."/>
        </authorList>
    </citation>
    <scope>NUCLEOTIDE SEQUENCE</scope>
    <source>
        <strain evidence="3">ChiGjej1B1-19959</strain>
    </source>
</reference>
<feature type="domain" description="Glycosyl hydrolase family 30 beta sandwich" evidence="2">
    <location>
        <begin position="388"/>
        <end position="477"/>
    </location>
</feature>
<dbReference type="Gene3D" id="3.20.20.80">
    <property type="entry name" value="Glycosidases"/>
    <property type="match status" value="1"/>
</dbReference>
<dbReference type="SUPFAM" id="SSF51011">
    <property type="entry name" value="Glycosyl hydrolase domain"/>
    <property type="match status" value="1"/>
</dbReference>